<gene>
    <name evidence="8" type="ORF">RICGR_1002</name>
</gene>
<dbReference type="InterPro" id="IPR015422">
    <property type="entry name" value="PyrdxlP-dep_Trfase_small"/>
</dbReference>
<keyword evidence="4 6" id="KW-0808">Transferase</keyword>
<evidence type="ECO:0000256" key="6">
    <source>
        <dbReference type="RuleBase" id="RU000481"/>
    </source>
</evidence>
<dbReference type="InterPro" id="IPR004838">
    <property type="entry name" value="NHTrfase_class1_PyrdxlP-BS"/>
</dbReference>
<dbReference type="Proteomes" id="UP000054075">
    <property type="component" value="Unassembled WGS sequence"/>
</dbReference>
<dbReference type="AlphaFoldDB" id="A8PNG8"/>
<feature type="domain" description="Aminotransferase class I/classII large" evidence="7">
    <location>
        <begin position="33"/>
        <end position="386"/>
    </location>
</feature>
<reference evidence="8" key="2">
    <citation type="submission" date="2007-10" db="EMBL/GenBank/DDBJ databases">
        <authorList>
            <person name="Myers G.S."/>
        </authorList>
    </citation>
    <scope>NUCLEOTIDE SEQUENCE [LARGE SCALE GENOMIC DNA]</scope>
</reference>
<sequence>MKINLSHRVSQIKPSPTLSLSATANQLKAQGKPVINLTVGEPDFDTPYHIKRAAHQAIDDGFTKYTAVDGIPRLKQAVIDKFKRDNQLDYSLDQVIISSGAKQSIYNLMQSLLNPGDEVIIPAPYWVSYPDIVLLAEAKPVFIPTSTESSLKITPQQLQAAITDKTRLMIINSPSNPSGMVYTPTELKQLAQILLRTPHVFILTDDIYEHIYWGDQPFKNILNVCPELANRTLVLNGCSKAYAMTGWRIGYAAGPKTIIRGMMNLQSQSTSNPNSIAQFAATAALTGQQTDVLHMNKIYHWRHDFFVAELNKIPGIHCLPAQGAFYSFPSFHAFIGEDKPFASDYELADFLLNNAHVAVVPGSAFGAPGYLRLSYALEETLLEKALLQLKTTLMNAMPLT</sequence>
<keyword evidence="9" id="KW-1185">Reference proteome</keyword>
<comment type="cofactor">
    <cofactor evidence="1 6">
        <name>pyridoxal 5'-phosphate</name>
        <dbReference type="ChEBI" id="CHEBI:597326"/>
    </cofactor>
</comment>
<evidence type="ECO:0000256" key="3">
    <source>
        <dbReference type="ARBA" id="ARBA00022576"/>
    </source>
</evidence>
<evidence type="ECO:0000313" key="8">
    <source>
        <dbReference type="EMBL" id="EDP46634.1"/>
    </source>
</evidence>
<dbReference type="SUPFAM" id="SSF53383">
    <property type="entry name" value="PLP-dependent transferases"/>
    <property type="match status" value="1"/>
</dbReference>
<dbReference type="EMBL" id="AAQJ02000001">
    <property type="protein sequence ID" value="EDP46634.1"/>
    <property type="molecule type" value="Genomic_DNA"/>
</dbReference>
<dbReference type="Gene3D" id="3.90.1150.10">
    <property type="entry name" value="Aspartate Aminotransferase, domain 1"/>
    <property type="match status" value="1"/>
</dbReference>
<accession>A8PNG8</accession>
<evidence type="ECO:0000256" key="2">
    <source>
        <dbReference type="ARBA" id="ARBA00007441"/>
    </source>
</evidence>
<dbReference type="eggNOG" id="COG0436">
    <property type="taxonomic scope" value="Bacteria"/>
</dbReference>
<dbReference type="OrthoDB" id="9763453at2"/>
<dbReference type="PANTHER" id="PTHR46383">
    <property type="entry name" value="ASPARTATE AMINOTRANSFERASE"/>
    <property type="match status" value="1"/>
</dbReference>
<dbReference type="GO" id="GO:0006520">
    <property type="term" value="P:amino acid metabolic process"/>
    <property type="evidence" value="ECO:0007669"/>
    <property type="project" value="InterPro"/>
</dbReference>
<dbReference type="InterPro" id="IPR015421">
    <property type="entry name" value="PyrdxlP-dep_Trfase_major"/>
</dbReference>
<dbReference type="EC" id="2.6.1.-" evidence="6"/>
<comment type="caution">
    <text evidence="8">The sequence shown here is derived from an EMBL/GenBank/DDBJ whole genome shotgun (WGS) entry which is preliminary data.</text>
</comment>
<reference evidence="8" key="1">
    <citation type="submission" date="2006-04" db="EMBL/GenBank/DDBJ databases">
        <authorList>
            <person name="Seshadri R."/>
            <person name="Federici B.A."/>
        </authorList>
    </citation>
    <scope>NUCLEOTIDE SEQUENCE [LARGE SCALE GENOMIC DNA]</scope>
</reference>
<dbReference type="InterPro" id="IPR015424">
    <property type="entry name" value="PyrdxlP-dep_Trfase"/>
</dbReference>
<proteinExistence type="inferred from homology"/>
<dbReference type="Gene3D" id="3.40.640.10">
    <property type="entry name" value="Type I PLP-dependent aspartate aminotransferase-like (Major domain)"/>
    <property type="match status" value="1"/>
</dbReference>
<protein>
    <recommendedName>
        <fullName evidence="6">Aminotransferase</fullName>
        <ecNumber evidence="6">2.6.1.-</ecNumber>
    </recommendedName>
</protein>
<dbReference type="GO" id="GO:0030170">
    <property type="term" value="F:pyridoxal phosphate binding"/>
    <property type="evidence" value="ECO:0007669"/>
    <property type="project" value="InterPro"/>
</dbReference>
<evidence type="ECO:0000313" key="9">
    <source>
        <dbReference type="Proteomes" id="UP000054075"/>
    </source>
</evidence>
<dbReference type="GO" id="GO:0008483">
    <property type="term" value="F:transaminase activity"/>
    <property type="evidence" value="ECO:0007669"/>
    <property type="project" value="UniProtKB-KW"/>
</dbReference>
<keyword evidence="5" id="KW-0663">Pyridoxal phosphate</keyword>
<dbReference type="Pfam" id="PF00155">
    <property type="entry name" value="Aminotran_1_2"/>
    <property type="match status" value="1"/>
</dbReference>
<dbReference type="CDD" id="cd00609">
    <property type="entry name" value="AAT_like"/>
    <property type="match status" value="1"/>
</dbReference>
<dbReference type="InterPro" id="IPR050596">
    <property type="entry name" value="AspAT/PAT-like"/>
</dbReference>
<dbReference type="RefSeq" id="WP_006035608.1">
    <property type="nucleotide sequence ID" value="NZ_AAQJ02000001.1"/>
</dbReference>
<evidence type="ECO:0000259" key="7">
    <source>
        <dbReference type="Pfam" id="PF00155"/>
    </source>
</evidence>
<evidence type="ECO:0000256" key="1">
    <source>
        <dbReference type="ARBA" id="ARBA00001933"/>
    </source>
</evidence>
<dbReference type="FunFam" id="3.40.640.10:FF:000033">
    <property type="entry name" value="Aspartate aminotransferase"/>
    <property type="match status" value="1"/>
</dbReference>
<dbReference type="PANTHER" id="PTHR46383:SF1">
    <property type="entry name" value="ASPARTATE AMINOTRANSFERASE"/>
    <property type="match status" value="1"/>
</dbReference>
<comment type="similarity">
    <text evidence="2 6">Belongs to the class-I pyridoxal-phosphate-dependent aminotransferase family.</text>
</comment>
<organism evidence="8 9">
    <name type="scientific">Rickettsiella grylli</name>
    <dbReference type="NCBI Taxonomy" id="59196"/>
    <lineage>
        <taxon>Bacteria</taxon>
        <taxon>Pseudomonadati</taxon>
        <taxon>Pseudomonadota</taxon>
        <taxon>Gammaproteobacteria</taxon>
        <taxon>Legionellales</taxon>
        <taxon>Coxiellaceae</taxon>
        <taxon>Rickettsiella</taxon>
    </lineage>
</organism>
<dbReference type="PROSITE" id="PS00105">
    <property type="entry name" value="AA_TRANSFER_CLASS_1"/>
    <property type="match status" value="1"/>
</dbReference>
<dbReference type="STRING" id="59196.RICGR_1002"/>
<dbReference type="InterPro" id="IPR004839">
    <property type="entry name" value="Aminotransferase_I/II_large"/>
</dbReference>
<evidence type="ECO:0000256" key="5">
    <source>
        <dbReference type="ARBA" id="ARBA00022898"/>
    </source>
</evidence>
<keyword evidence="3 6" id="KW-0032">Aminotransferase</keyword>
<evidence type="ECO:0000256" key="4">
    <source>
        <dbReference type="ARBA" id="ARBA00022679"/>
    </source>
</evidence>
<name>A8PNG8_9COXI</name>